<evidence type="ECO:0000256" key="5">
    <source>
        <dbReference type="ARBA" id="ARBA00023136"/>
    </source>
</evidence>
<keyword evidence="2" id="KW-1003">Cell membrane</keyword>
<keyword evidence="5 7" id="KW-0472">Membrane</keyword>
<evidence type="ECO:0000256" key="4">
    <source>
        <dbReference type="ARBA" id="ARBA00022989"/>
    </source>
</evidence>
<feature type="transmembrane region" description="Helical" evidence="7">
    <location>
        <begin position="401"/>
        <end position="424"/>
    </location>
</feature>
<name>A0A7Y4GX24_9BRAD</name>
<keyword evidence="3 7" id="KW-0812">Transmembrane</keyword>
<dbReference type="GO" id="GO:0005886">
    <property type="term" value="C:plasma membrane"/>
    <property type="evidence" value="ECO:0007669"/>
    <property type="project" value="UniProtKB-SubCell"/>
</dbReference>
<sequence length="782" mass="84106">MLLSLSCLRVLVSERLAHADPAAYEADASKARGQQERVWARVLGTLSWGQALALTDQAVVSAASFLTTILIGRFAQSSELGLYSMGFSLLVTCLCILESLISTPYTIYQHRSFGMAAEHAGASLGQTGLLSALVAIALAATAWGLSARGTWPELVTLFWVLAAVAPLVMLREFCRRLAFAHLLMAQALILDTVAAAVQLAALGWMGWTGHLSGISAYAALGSACAVAGIMGLYVVHANFTVRIDQIWAATKESWGLGRWLLAAHLTSAVQGSLVYWLLAWLAGTMATGIFAACMSIALLSNPLILGAGNLLTPKLALAWQKGSGERLRRESIQAAMWLGAAMVLFCVAALLVGDVVMQFLYKDADYAGQSHTITVLMVAMLVMAVGIPANDALTSMEHTRVIFWTALWAAVVTGSLVWCLVATWGSVGAAYGILAGNVVRSTARWIALLSLVPSAGTRANAARIGATPISAEVLSVLQQLAPGCKTNDWVIEQLAKGVEANIYRAQCSDHHLPVWQAYRSVAIKLYKPWLSPDVKLVRCQFELLSRLYAALDGSTINGWKISIPAPLYICESPLALVTSMVTGKPLGSWLDHGNMPPEVFQSLPHAIIAAMNRFWSNGLLHGDLTLDNILCDVGARSLSFVDAGRRRTCSFDDDLSSRWEPPSHDLAHMLYDTAVSVLSTIVSPAAGFRKRRFAEGVVRAFVETIGSIEARRSQLDEIRACARLHLMALDSVSWSLRGLYQLLQRQIGLLRLEKTIGRVQADPGPGTAPLSEFTGPPGPPHS</sequence>
<feature type="transmembrane region" description="Helical" evidence="7">
    <location>
        <begin position="151"/>
        <end position="170"/>
    </location>
</feature>
<feature type="transmembrane region" description="Helical" evidence="7">
    <location>
        <begin position="289"/>
        <end position="311"/>
    </location>
</feature>
<dbReference type="InterPro" id="IPR011009">
    <property type="entry name" value="Kinase-like_dom_sf"/>
</dbReference>
<evidence type="ECO:0000256" key="7">
    <source>
        <dbReference type="SAM" id="Phobius"/>
    </source>
</evidence>
<feature type="region of interest" description="Disordered" evidence="6">
    <location>
        <begin position="760"/>
        <end position="782"/>
    </location>
</feature>
<feature type="transmembrane region" description="Helical" evidence="7">
    <location>
        <begin position="256"/>
        <end position="277"/>
    </location>
</feature>
<gene>
    <name evidence="8" type="ORF">HCN58_27790</name>
</gene>
<evidence type="ECO:0008006" key="10">
    <source>
        <dbReference type="Google" id="ProtNLM"/>
    </source>
</evidence>
<feature type="transmembrane region" description="Helical" evidence="7">
    <location>
        <begin position="372"/>
        <end position="389"/>
    </location>
</feature>
<dbReference type="InterPro" id="IPR050833">
    <property type="entry name" value="Poly_Biosynth_Transport"/>
</dbReference>
<evidence type="ECO:0000313" key="9">
    <source>
        <dbReference type="Proteomes" id="UP000544122"/>
    </source>
</evidence>
<dbReference type="PANTHER" id="PTHR30250">
    <property type="entry name" value="PST FAMILY PREDICTED COLANIC ACID TRANSPORTER"/>
    <property type="match status" value="1"/>
</dbReference>
<keyword evidence="9" id="KW-1185">Reference proteome</keyword>
<dbReference type="AlphaFoldDB" id="A0A7Y4GX24"/>
<feature type="transmembrane region" description="Helical" evidence="7">
    <location>
        <begin position="332"/>
        <end position="352"/>
    </location>
</feature>
<evidence type="ECO:0000256" key="3">
    <source>
        <dbReference type="ARBA" id="ARBA00022692"/>
    </source>
</evidence>
<dbReference type="Proteomes" id="UP000544122">
    <property type="component" value="Unassembled WGS sequence"/>
</dbReference>
<feature type="transmembrane region" description="Helical" evidence="7">
    <location>
        <begin position="214"/>
        <end position="235"/>
    </location>
</feature>
<protein>
    <recommendedName>
        <fullName evidence="10">Membrane protein involved in the export of O-antigen and teichoic acid</fullName>
    </recommendedName>
</protein>
<dbReference type="EMBL" id="JAAVLX010000010">
    <property type="protein sequence ID" value="NOJ43324.1"/>
    <property type="molecule type" value="Genomic_DNA"/>
</dbReference>
<dbReference type="SUPFAM" id="SSF56112">
    <property type="entry name" value="Protein kinase-like (PK-like)"/>
    <property type="match status" value="1"/>
</dbReference>
<reference evidence="8 9" key="1">
    <citation type="submission" date="2020-03" db="EMBL/GenBank/DDBJ databases">
        <title>Bradyrhizobium diversity isolated from nodules of Indigofera sp.</title>
        <authorList>
            <person name="Klepa M."/>
            <person name="Helene L."/>
            <person name="Hungria M."/>
        </authorList>
    </citation>
    <scope>NUCLEOTIDE SEQUENCE [LARGE SCALE GENOMIC DNA]</scope>
    <source>
        <strain evidence="8 9">WSM 1791</strain>
    </source>
</reference>
<evidence type="ECO:0000256" key="6">
    <source>
        <dbReference type="SAM" id="MobiDB-lite"/>
    </source>
</evidence>
<comment type="subcellular location">
    <subcellularLocation>
        <location evidence="1">Cell membrane</location>
        <topology evidence="1">Multi-pass membrane protein</topology>
    </subcellularLocation>
</comment>
<evidence type="ECO:0000313" key="8">
    <source>
        <dbReference type="EMBL" id="NOJ43324.1"/>
    </source>
</evidence>
<keyword evidence="4 7" id="KW-1133">Transmembrane helix</keyword>
<proteinExistence type="predicted"/>
<comment type="caution">
    <text evidence="8">The sequence shown here is derived from an EMBL/GenBank/DDBJ whole genome shotgun (WGS) entry which is preliminary data.</text>
</comment>
<dbReference type="PANTHER" id="PTHR30250:SF11">
    <property type="entry name" value="O-ANTIGEN TRANSPORTER-RELATED"/>
    <property type="match status" value="1"/>
</dbReference>
<feature type="transmembrane region" description="Helical" evidence="7">
    <location>
        <begin position="80"/>
        <end position="101"/>
    </location>
</feature>
<feature type="transmembrane region" description="Helical" evidence="7">
    <location>
        <begin position="122"/>
        <end position="145"/>
    </location>
</feature>
<accession>A0A7Y4GX24</accession>
<dbReference type="RefSeq" id="WP_171582541.1">
    <property type="nucleotide sequence ID" value="NZ_JAAVLX010000010.1"/>
</dbReference>
<feature type="transmembrane region" description="Helical" evidence="7">
    <location>
        <begin position="182"/>
        <end position="202"/>
    </location>
</feature>
<evidence type="ECO:0000256" key="1">
    <source>
        <dbReference type="ARBA" id="ARBA00004651"/>
    </source>
</evidence>
<organism evidence="8 9">
    <name type="scientific">Bradyrhizobium australiense</name>
    <dbReference type="NCBI Taxonomy" id="2721161"/>
    <lineage>
        <taxon>Bacteria</taxon>
        <taxon>Pseudomonadati</taxon>
        <taxon>Pseudomonadota</taxon>
        <taxon>Alphaproteobacteria</taxon>
        <taxon>Hyphomicrobiales</taxon>
        <taxon>Nitrobacteraceae</taxon>
        <taxon>Bradyrhizobium</taxon>
    </lineage>
</organism>
<evidence type="ECO:0000256" key="2">
    <source>
        <dbReference type="ARBA" id="ARBA00022475"/>
    </source>
</evidence>